<dbReference type="InterPro" id="IPR036390">
    <property type="entry name" value="WH_DNA-bd_sf"/>
</dbReference>
<dbReference type="InterPro" id="IPR000524">
    <property type="entry name" value="Tscrpt_reg_HTH_GntR"/>
</dbReference>
<dbReference type="InterPro" id="IPR011711">
    <property type="entry name" value="GntR_C"/>
</dbReference>
<evidence type="ECO:0000313" key="6">
    <source>
        <dbReference type="Proteomes" id="UP000321058"/>
    </source>
</evidence>
<dbReference type="SUPFAM" id="SSF46785">
    <property type="entry name" value="Winged helix' DNA-binding domain"/>
    <property type="match status" value="1"/>
</dbReference>
<keyword evidence="2" id="KW-0238">DNA-binding</keyword>
<evidence type="ECO:0000256" key="2">
    <source>
        <dbReference type="ARBA" id="ARBA00023125"/>
    </source>
</evidence>
<dbReference type="AlphaFoldDB" id="A0A512N8T3"/>
<dbReference type="PROSITE" id="PS50949">
    <property type="entry name" value="HTH_GNTR"/>
    <property type="match status" value="1"/>
</dbReference>
<dbReference type="SUPFAM" id="SSF48008">
    <property type="entry name" value="GntR ligand-binding domain-like"/>
    <property type="match status" value="1"/>
</dbReference>
<keyword evidence="3" id="KW-0804">Transcription</keyword>
<protein>
    <recommendedName>
        <fullName evidence="4">HTH gntR-type domain-containing protein</fullName>
    </recommendedName>
</protein>
<dbReference type="Gene3D" id="1.10.10.10">
    <property type="entry name" value="Winged helix-like DNA-binding domain superfamily/Winged helix DNA-binding domain"/>
    <property type="match status" value="1"/>
</dbReference>
<comment type="caution">
    <text evidence="5">The sequence shown here is derived from an EMBL/GenBank/DDBJ whole genome shotgun (WGS) entry which is preliminary data.</text>
</comment>
<dbReference type="Gene3D" id="1.20.120.530">
    <property type="entry name" value="GntR ligand-binding domain-like"/>
    <property type="match status" value="1"/>
</dbReference>
<feature type="domain" description="HTH gntR-type" evidence="4">
    <location>
        <begin position="72"/>
        <end position="139"/>
    </location>
</feature>
<dbReference type="InterPro" id="IPR036388">
    <property type="entry name" value="WH-like_DNA-bd_sf"/>
</dbReference>
<dbReference type="PANTHER" id="PTHR43537">
    <property type="entry name" value="TRANSCRIPTIONAL REGULATOR, GNTR FAMILY"/>
    <property type="match status" value="1"/>
</dbReference>
<dbReference type="Pfam" id="PF00392">
    <property type="entry name" value="GntR"/>
    <property type="match status" value="1"/>
</dbReference>
<name>A0A512N8T3_9HYPH</name>
<reference evidence="5 6" key="1">
    <citation type="submission" date="2019-07" db="EMBL/GenBank/DDBJ databases">
        <title>Whole genome shotgun sequence of Reyranella soli NBRC 108950.</title>
        <authorList>
            <person name="Hosoyama A."/>
            <person name="Uohara A."/>
            <person name="Ohji S."/>
            <person name="Ichikawa N."/>
        </authorList>
    </citation>
    <scope>NUCLEOTIDE SEQUENCE [LARGE SCALE GENOMIC DNA]</scope>
    <source>
        <strain evidence="5 6">NBRC 108950</strain>
    </source>
</reference>
<evidence type="ECO:0000256" key="1">
    <source>
        <dbReference type="ARBA" id="ARBA00023015"/>
    </source>
</evidence>
<dbReference type="EMBL" id="BKAJ01000037">
    <property type="protein sequence ID" value="GEP55395.1"/>
    <property type="molecule type" value="Genomic_DNA"/>
</dbReference>
<accession>A0A512N8T3</accession>
<organism evidence="5 6">
    <name type="scientific">Reyranella soli</name>
    <dbReference type="NCBI Taxonomy" id="1230389"/>
    <lineage>
        <taxon>Bacteria</taxon>
        <taxon>Pseudomonadati</taxon>
        <taxon>Pseudomonadota</taxon>
        <taxon>Alphaproteobacteria</taxon>
        <taxon>Hyphomicrobiales</taxon>
        <taxon>Reyranellaceae</taxon>
        <taxon>Reyranella</taxon>
    </lineage>
</organism>
<evidence type="ECO:0000259" key="4">
    <source>
        <dbReference type="PROSITE" id="PS50949"/>
    </source>
</evidence>
<dbReference type="CDD" id="cd07377">
    <property type="entry name" value="WHTH_GntR"/>
    <property type="match status" value="1"/>
</dbReference>
<evidence type="ECO:0000256" key="3">
    <source>
        <dbReference type="ARBA" id="ARBA00023163"/>
    </source>
</evidence>
<dbReference type="GO" id="GO:0003700">
    <property type="term" value="F:DNA-binding transcription factor activity"/>
    <property type="evidence" value="ECO:0007669"/>
    <property type="project" value="InterPro"/>
</dbReference>
<dbReference type="InterPro" id="IPR008920">
    <property type="entry name" value="TF_FadR/GntR_C"/>
</dbReference>
<dbReference type="PANTHER" id="PTHR43537:SF45">
    <property type="entry name" value="GNTR FAMILY REGULATORY PROTEIN"/>
    <property type="match status" value="1"/>
</dbReference>
<dbReference type="SMART" id="SM00345">
    <property type="entry name" value="HTH_GNTR"/>
    <property type="match status" value="1"/>
</dbReference>
<proteinExistence type="predicted"/>
<keyword evidence="1" id="KW-0805">Transcription regulation</keyword>
<dbReference type="Proteomes" id="UP000321058">
    <property type="component" value="Unassembled WGS sequence"/>
</dbReference>
<gene>
    <name evidence="5" type="ORF">RSO01_25610</name>
</gene>
<sequence>MHTCFLPRGTQRKLRAKARLARNTLDRRQVCLDVHICLENVHIICEWGAVSGQMARRRAKTTARRRSPKGNVAIDDAVYGAIRQAMLSGRLRPGTKLQEPVLARLLKVSRERVRKALHRLVHERWLEAVPNRGTFVPAPSVEELRELYEVRGILEDAVVARLARVTANGSAQKLRAHVAEERSAVKSGDRSRLFGLSTEFHALLAELSGNEQLSRTLRTLLPRSSLHFSLFAPPALHNCAGPHDHGDIVKAVLAGDTDKARALMRQHLAGLVELLSAREEAPENLTLEEVFLPERGPPGPLMNLDAGGSRFTATLEARGPARKRRAAKAARL</sequence>
<evidence type="ECO:0000313" key="5">
    <source>
        <dbReference type="EMBL" id="GEP55395.1"/>
    </source>
</evidence>
<dbReference type="GO" id="GO:0003677">
    <property type="term" value="F:DNA binding"/>
    <property type="evidence" value="ECO:0007669"/>
    <property type="project" value="UniProtKB-KW"/>
</dbReference>
<dbReference type="SMART" id="SM00895">
    <property type="entry name" value="FCD"/>
    <property type="match status" value="1"/>
</dbReference>
<dbReference type="Pfam" id="PF07729">
    <property type="entry name" value="FCD"/>
    <property type="match status" value="1"/>
</dbReference>
<keyword evidence="6" id="KW-1185">Reference proteome</keyword>